<protein>
    <submittedName>
        <fullName evidence="1">Uncharacterized protein</fullName>
    </submittedName>
</protein>
<keyword evidence="2" id="KW-1185">Reference proteome</keyword>
<dbReference type="RefSeq" id="WP_246690881.1">
    <property type="nucleotide sequence ID" value="NZ_VIWP01000007.1"/>
</dbReference>
<accession>A0A561QGZ2</accession>
<name>A0A561QGZ2_9HYPH</name>
<dbReference type="EMBL" id="VIWP01000007">
    <property type="protein sequence ID" value="TWF49635.1"/>
    <property type="molecule type" value="Genomic_DNA"/>
</dbReference>
<gene>
    <name evidence="1" type="ORF">FHW37_1071</name>
</gene>
<dbReference type="Proteomes" id="UP000320653">
    <property type="component" value="Unassembled WGS sequence"/>
</dbReference>
<dbReference type="AlphaFoldDB" id="A0A561QGZ2"/>
<reference evidence="1 2" key="1">
    <citation type="submission" date="2019-06" db="EMBL/GenBank/DDBJ databases">
        <title>Sorghum-associated microbial communities from plants grown in Nebraska, USA.</title>
        <authorList>
            <person name="Schachtman D."/>
        </authorList>
    </citation>
    <scope>NUCLEOTIDE SEQUENCE [LARGE SCALE GENOMIC DNA]</scope>
    <source>
        <strain evidence="1 2">1225</strain>
    </source>
</reference>
<evidence type="ECO:0000313" key="2">
    <source>
        <dbReference type="Proteomes" id="UP000320653"/>
    </source>
</evidence>
<organism evidence="1 2">
    <name type="scientific">Neorhizobium alkalisoli</name>
    <dbReference type="NCBI Taxonomy" id="528178"/>
    <lineage>
        <taxon>Bacteria</taxon>
        <taxon>Pseudomonadati</taxon>
        <taxon>Pseudomonadota</taxon>
        <taxon>Alphaproteobacteria</taxon>
        <taxon>Hyphomicrobiales</taxon>
        <taxon>Rhizobiaceae</taxon>
        <taxon>Rhizobium/Agrobacterium group</taxon>
        <taxon>Neorhizobium</taxon>
    </lineage>
</organism>
<sequence length="102" mass="11088">MKPTQQTVRIRGVRTIIRTSAKGKVTTKPALPKEWELQAAQVRALRAMPEYGKQFLLAGDQNAAKRGPRAQAEAVAAGMTTGEADMRIYLPGGQLRIARQSG</sequence>
<proteinExistence type="predicted"/>
<comment type="caution">
    <text evidence="1">The sequence shown here is derived from an EMBL/GenBank/DDBJ whole genome shotgun (WGS) entry which is preliminary data.</text>
</comment>
<evidence type="ECO:0000313" key="1">
    <source>
        <dbReference type="EMBL" id="TWF49635.1"/>
    </source>
</evidence>